<dbReference type="Proteomes" id="UP001589810">
    <property type="component" value="Unassembled WGS sequence"/>
</dbReference>
<dbReference type="InterPro" id="IPR041657">
    <property type="entry name" value="HTH_17"/>
</dbReference>
<reference evidence="2 3" key="1">
    <citation type="submission" date="2024-09" db="EMBL/GenBank/DDBJ databases">
        <authorList>
            <person name="Sun Q."/>
            <person name="Mori K."/>
        </authorList>
    </citation>
    <scope>NUCLEOTIDE SEQUENCE [LARGE SCALE GENOMIC DNA]</scope>
    <source>
        <strain evidence="2 3">TBRC 1432</strain>
    </source>
</reference>
<evidence type="ECO:0000313" key="3">
    <source>
        <dbReference type="Proteomes" id="UP001589810"/>
    </source>
</evidence>
<feature type="domain" description="Helix-turn-helix" evidence="1">
    <location>
        <begin position="27"/>
        <end position="68"/>
    </location>
</feature>
<sequence>MNAVVEFAPLTIREALALPTVVDLVTAARALGLGRTTAYALARDGAFPCRVMRVGAVYRVPTADLLAVLGLHPACT</sequence>
<dbReference type="RefSeq" id="WP_379794568.1">
    <property type="nucleotide sequence ID" value="NZ_JBHLUD010000015.1"/>
</dbReference>
<dbReference type="Pfam" id="PF12728">
    <property type="entry name" value="HTH_17"/>
    <property type="match status" value="1"/>
</dbReference>
<comment type="caution">
    <text evidence="2">The sequence shown here is derived from an EMBL/GenBank/DDBJ whole genome shotgun (WGS) entry which is preliminary data.</text>
</comment>
<name>A0ABV6N5K1_9PSEU</name>
<evidence type="ECO:0000313" key="2">
    <source>
        <dbReference type="EMBL" id="MFC0547868.1"/>
    </source>
</evidence>
<dbReference type="EMBL" id="JBHLUD010000015">
    <property type="protein sequence ID" value="MFC0547868.1"/>
    <property type="molecule type" value="Genomic_DNA"/>
</dbReference>
<protein>
    <submittedName>
        <fullName evidence="2">Helix-turn-helix domain-containing protein</fullName>
    </submittedName>
</protein>
<proteinExistence type="predicted"/>
<gene>
    <name evidence="2" type="ORF">ACFFH7_40630</name>
</gene>
<accession>A0ABV6N5K1</accession>
<keyword evidence="3" id="KW-1185">Reference proteome</keyword>
<evidence type="ECO:0000259" key="1">
    <source>
        <dbReference type="Pfam" id="PF12728"/>
    </source>
</evidence>
<organism evidence="2 3">
    <name type="scientific">Kutzneria chonburiensis</name>
    <dbReference type="NCBI Taxonomy" id="1483604"/>
    <lineage>
        <taxon>Bacteria</taxon>
        <taxon>Bacillati</taxon>
        <taxon>Actinomycetota</taxon>
        <taxon>Actinomycetes</taxon>
        <taxon>Pseudonocardiales</taxon>
        <taxon>Pseudonocardiaceae</taxon>
        <taxon>Kutzneria</taxon>
    </lineage>
</organism>